<keyword evidence="2" id="KW-1185">Reference proteome</keyword>
<dbReference type="RefSeq" id="WP_247810070.1">
    <property type="nucleotide sequence ID" value="NZ_CP095855.1"/>
</dbReference>
<sequence>MKDNVSHDSVLYEQTALDYFLQHIFPGRDYFYQMAYYKPVVHPGQFHFRRSDLMGDLPEEAYTIDRSVKIPDLSGVRLQVVAPPGVKITEHHEGIEDNTYFLYLEVYTRMPLKNGHCMVGIELNGYRFFNSFFIEIDPKDNKVVKWFFNGINF</sequence>
<dbReference type="EMBL" id="CP095855">
    <property type="protein sequence ID" value="UPK67713.1"/>
    <property type="molecule type" value="Genomic_DNA"/>
</dbReference>
<evidence type="ECO:0000313" key="1">
    <source>
        <dbReference type="EMBL" id="UPK67713.1"/>
    </source>
</evidence>
<accession>A0ABY4HVA2</accession>
<dbReference type="Proteomes" id="UP000830198">
    <property type="component" value="Chromosome"/>
</dbReference>
<protein>
    <submittedName>
        <fullName evidence="1">Uncharacterized protein</fullName>
    </submittedName>
</protein>
<proteinExistence type="predicted"/>
<reference evidence="1 2" key="1">
    <citation type="submission" date="2022-04" db="EMBL/GenBank/DDBJ databases">
        <title>The arsenic-methylating capacity of Chitinophaga filiformis YT5 during chitin decomposition.</title>
        <authorList>
            <person name="Chen G."/>
            <person name="Liang Y."/>
        </authorList>
    </citation>
    <scope>NUCLEOTIDE SEQUENCE [LARGE SCALE GENOMIC DNA]</scope>
    <source>
        <strain evidence="1 2">YT5</strain>
    </source>
</reference>
<organism evidence="1 2">
    <name type="scientific">Chitinophaga filiformis</name>
    <name type="common">Myxococcus filiformis</name>
    <name type="synonym">Flexibacter filiformis</name>
    <dbReference type="NCBI Taxonomy" id="104663"/>
    <lineage>
        <taxon>Bacteria</taxon>
        <taxon>Pseudomonadati</taxon>
        <taxon>Bacteroidota</taxon>
        <taxon>Chitinophagia</taxon>
        <taxon>Chitinophagales</taxon>
        <taxon>Chitinophagaceae</taxon>
        <taxon>Chitinophaga</taxon>
    </lineage>
</organism>
<name>A0ABY4HVA2_CHIFI</name>
<evidence type="ECO:0000313" key="2">
    <source>
        <dbReference type="Proteomes" id="UP000830198"/>
    </source>
</evidence>
<gene>
    <name evidence="1" type="ORF">MYF79_22450</name>
</gene>